<dbReference type="SUPFAM" id="SSF54001">
    <property type="entry name" value="Cysteine proteinases"/>
    <property type="match status" value="1"/>
</dbReference>
<dbReference type="PANTHER" id="PTHR47053">
    <property type="entry name" value="MUREIN DD-ENDOPEPTIDASE MEPH-RELATED"/>
    <property type="match status" value="1"/>
</dbReference>
<accession>A0ABW5M0X8</accession>
<protein>
    <submittedName>
        <fullName evidence="7">C40 family peptidase</fullName>
    </submittedName>
</protein>
<comment type="similarity">
    <text evidence="1">Belongs to the peptidase C40 family.</text>
</comment>
<evidence type="ECO:0000313" key="7">
    <source>
        <dbReference type="EMBL" id="MFD2570710.1"/>
    </source>
</evidence>
<dbReference type="Proteomes" id="UP001597469">
    <property type="component" value="Unassembled WGS sequence"/>
</dbReference>
<reference evidence="8" key="1">
    <citation type="journal article" date="2019" name="Int. J. Syst. Evol. Microbiol.">
        <title>The Global Catalogue of Microorganisms (GCM) 10K type strain sequencing project: providing services to taxonomists for standard genome sequencing and annotation.</title>
        <authorList>
            <consortium name="The Broad Institute Genomics Platform"/>
            <consortium name="The Broad Institute Genome Sequencing Center for Infectious Disease"/>
            <person name="Wu L."/>
            <person name="Ma J."/>
        </authorList>
    </citation>
    <scope>NUCLEOTIDE SEQUENCE [LARGE SCALE GENOMIC DNA]</scope>
    <source>
        <strain evidence="8">KCTC 42805</strain>
    </source>
</reference>
<keyword evidence="5" id="KW-0732">Signal</keyword>
<dbReference type="PANTHER" id="PTHR47053:SF1">
    <property type="entry name" value="MUREIN DD-ENDOPEPTIDASE MEPH-RELATED"/>
    <property type="match status" value="1"/>
</dbReference>
<feature type="domain" description="NlpC/P60" evidence="6">
    <location>
        <begin position="55"/>
        <end position="183"/>
    </location>
</feature>
<dbReference type="Pfam" id="PF00877">
    <property type="entry name" value="NLPC_P60"/>
    <property type="match status" value="1"/>
</dbReference>
<keyword evidence="4" id="KW-0788">Thiol protease</keyword>
<name>A0ABW5M0X8_9BACT</name>
<evidence type="ECO:0000256" key="1">
    <source>
        <dbReference type="ARBA" id="ARBA00007074"/>
    </source>
</evidence>
<evidence type="ECO:0000256" key="3">
    <source>
        <dbReference type="ARBA" id="ARBA00022801"/>
    </source>
</evidence>
<keyword evidence="2" id="KW-0645">Protease</keyword>
<dbReference type="PROSITE" id="PS51935">
    <property type="entry name" value="NLPC_P60"/>
    <property type="match status" value="1"/>
</dbReference>
<evidence type="ECO:0000256" key="5">
    <source>
        <dbReference type="SAM" id="SignalP"/>
    </source>
</evidence>
<dbReference type="InterPro" id="IPR038765">
    <property type="entry name" value="Papain-like_cys_pep_sf"/>
</dbReference>
<dbReference type="InterPro" id="IPR051202">
    <property type="entry name" value="Peptidase_C40"/>
</dbReference>
<feature type="signal peptide" evidence="5">
    <location>
        <begin position="1"/>
        <end position="19"/>
    </location>
</feature>
<proteinExistence type="inferred from homology"/>
<dbReference type="InterPro" id="IPR000064">
    <property type="entry name" value="NLP_P60_dom"/>
</dbReference>
<evidence type="ECO:0000256" key="4">
    <source>
        <dbReference type="ARBA" id="ARBA00022807"/>
    </source>
</evidence>
<gene>
    <name evidence="7" type="ORF">ACFSUS_08715</name>
</gene>
<evidence type="ECO:0000313" key="8">
    <source>
        <dbReference type="Proteomes" id="UP001597469"/>
    </source>
</evidence>
<dbReference type="EMBL" id="JBHULN010000004">
    <property type="protein sequence ID" value="MFD2570710.1"/>
    <property type="molecule type" value="Genomic_DNA"/>
</dbReference>
<dbReference type="RefSeq" id="WP_381521619.1">
    <property type="nucleotide sequence ID" value="NZ_JBHULN010000004.1"/>
</dbReference>
<keyword evidence="3" id="KW-0378">Hydrolase</keyword>
<feature type="chain" id="PRO_5045694383" evidence="5">
    <location>
        <begin position="20"/>
        <end position="189"/>
    </location>
</feature>
<evidence type="ECO:0000256" key="2">
    <source>
        <dbReference type="ARBA" id="ARBA00022670"/>
    </source>
</evidence>
<evidence type="ECO:0000259" key="6">
    <source>
        <dbReference type="PROSITE" id="PS51935"/>
    </source>
</evidence>
<dbReference type="Gene3D" id="3.90.1720.10">
    <property type="entry name" value="endopeptidase domain like (from Nostoc punctiforme)"/>
    <property type="match status" value="1"/>
</dbReference>
<sequence>MRKMLLTTVCVVSFGIVQAQTVAAVTEVPTVINGTPTVAEVPAVTSDNVSFYEQIPLVSDVISFAKKHLTIRYRSGGTTTHGFDCSGFTRFCFKHFGISLPHSSAAQGNVGQAIDKDEAQPGDLILFKGHSSGGSRIGHVGLITEVVGNRVKFIHSAWNGGVRYDYLHADYYKRRFMGVRRVVHLLAEK</sequence>
<keyword evidence="8" id="KW-1185">Reference proteome</keyword>
<comment type="caution">
    <text evidence="7">The sequence shown here is derived from an EMBL/GenBank/DDBJ whole genome shotgun (WGS) entry which is preliminary data.</text>
</comment>
<organism evidence="7 8">
    <name type="scientific">Spirosoma soli</name>
    <dbReference type="NCBI Taxonomy" id="1770529"/>
    <lineage>
        <taxon>Bacteria</taxon>
        <taxon>Pseudomonadati</taxon>
        <taxon>Bacteroidota</taxon>
        <taxon>Cytophagia</taxon>
        <taxon>Cytophagales</taxon>
        <taxon>Cytophagaceae</taxon>
        <taxon>Spirosoma</taxon>
    </lineage>
</organism>